<dbReference type="CDD" id="cd00165">
    <property type="entry name" value="S4"/>
    <property type="match status" value="1"/>
</dbReference>
<proteinExistence type="predicted"/>
<dbReference type="InterPro" id="IPR040591">
    <property type="entry name" value="RqcP2_RBD"/>
</dbReference>
<name>A0ABR8PZN7_9CLOT</name>
<dbReference type="InterPro" id="IPR012677">
    <property type="entry name" value="Nucleotide-bd_a/b_plait_sf"/>
</dbReference>
<dbReference type="Gene3D" id="3.10.290.10">
    <property type="entry name" value="RNA-binding S4 domain"/>
    <property type="match status" value="1"/>
</dbReference>
<accession>A0ABR8PZN7</accession>
<dbReference type="Gene3D" id="3.30.70.330">
    <property type="match status" value="1"/>
</dbReference>
<evidence type="ECO:0000259" key="2">
    <source>
        <dbReference type="SMART" id="SM00363"/>
    </source>
</evidence>
<reference evidence="3 4" key="1">
    <citation type="submission" date="2020-08" db="EMBL/GenBank/DDBJ databases">
        <title>A Genomic Blueprint of the Chicken Gut Microbiome.</title>
        <authorList>
            <person name="Gilroy R."/>
            <person name="Ravi A."/>
            <person name="Getino M."/>
            <person name="Pursley I."/>
            <person name="Horton D.L."/>
            <person name="Alikhan N.-F."/>
            <person name="Baker D."/>
            <person name="Gharbi K."/>
            <person name="Hall N."/>
            <person name="Watson M."/>
            <person name="Adriaenssens E.M."/>
            <person name="Foster-Nyarko E."/>
            <person name="Jarju S."/>
            <person name="Secka A."/>
            <person name="Antonio M."/>
            <person name="Oren A."/>
            <person name="Chaudhuri R."/>
            <person name="La Ragione R.M."/>
            <person name="Hildebrand F."/>
            <person name="Pallen M.J."/>
        </authorList>
    </citation>
    <scope>NUCLEOTIDE SEQUENCE [LARGE SCALE GENOMIC DNA]</scope>
    <source>
        <strain evidence="3 4">Sa3CUN1</strain>
    </source>
</reference>
<comment type="caution">
    <text evidence="3">The sequence shown here is derived from an EMBL/GenBank/DDBJ whole genome shotgun (WGS) entry which is preliminary data.</text>
</comment>
<dbReference type="Pfam" id="PF17774">
    <property type="entry name" value="YlmH_RBD"/>
    <property type="match status" value="1"/>
</dbReference>
<sequence>MLTKEILLKNFSDEDAKEAIKVYENYRLAYEKDITIFTSSFCSPNIWSFFEKYCNKNSLLIETNGIFDESERRMISFNNPYKLDYPINIIEVINKSNFSKLEHKDYLGAILSLGIERNKIGDIVVKENRAYFPIIEEISSYVLSNLNCIGRSPVETKILDDLNMIPSVNFEELIINISSLRLDNIVAKISNISRAKALELLESSKVLVDYVKTKDKSQELLKGSRVTIRGKGKYIIGEIIGETRSGKKRVIIKKYI</sequence>
<evidence type="ECO:0000313" key="3">
    <source>
        <dbReference type="EMBL" id="MBD7913634.1"/>
    </source>
</evidence>
<feature type="domain" description="RNA-binding S4" evidence="2">
    <location>
        <begin position="180"/>
        <end position="240"/>
    </location>
</feature>
<dbReference type="Proteomes" id="UP000640335">
    <property type="component" value="Unassembled WGS sequence"/>
</dbReference>
<evidence type="ECO:0000313" key="4">
    <source>
        <dbReference type="Proteomes" id="UP000640335"/>
    </source>
</evidence>
<dbReference type="InterPro" id="IPR002942">
    <property type="entry name" value="S4_RNA-bd"/>
</dbReference>
<dbReference type="InterPro" id="IPR036986">
    <property type="entry name" value="S4_RNA-bd_sf"/>
</dbReference>
<dbReference type="SUPFAM" id="SSF55174">
    <property type="entry name" value="Alpha-L RNA-binding motif"/>
    <property type="match status" value="1"/>
</dbReference>
<dbReference type="SMART" id="SM00363">
    <property type="entry name" value="S4"/>
    <property type="match status" value="1"/>
</dbReference>
<dbReference type="RefSeq" id="WP_191747453.1">
    <property type="nucleotide sequence ID" value="NZ_JACSQZ010000002.1"/>
</dbReference>
<keyword evidence="4" id="KW-1185">Reference proteome</keyword>
<protein>
    <submittedName>
        <fullName evidence="3">RNA-binding protein</fullName>
    </submittedName>
</protein>
<organism evidence="3 4">
    <name type="scientific">Clostridium gallinarum</name>
    <dbReference type="NCBI Taxonomy" id="2762246"/>
    <lineage>
        <taxon>Bacteria</taxon>
        <taxon>Bacillati</taxon>
        <taxon>Bacillota</taxon>
        <taxon>Clostridia</taxon>
        <taxon>Eubacteriales</taxon>
        <taxon>Clostridiaceae</taxon>
        <taxon>Clostridium</taxon>
    </lineage>
</organism>
<dbReference type="EMBL" id="JACSQZ010000002">
    <property type="protein sequence ID" value="MBD7913634.1"/>
    <property type="molecule type" value="Genomic_DNA"/>
</dbReference>
<evidence type="ECO:0000256" key="1">
    <source>
        <dbReference type="PROSITE-ProRule" id="PRU00182"/>
    </source>
</evidence>
<keyword evidence="1" id="KW-0694">RNA-binding</keyword>
<gene>
    <name evidence="3" type="ORF">H9660_00585</name>
</gene>
<dbReference type="PROSITE" id="PS50889">
    <property type="entry name" value="S4"/>
    <property type="match status" value="1"/>
</dbReference>